<evidence type="ECO:0000256" key="3">
    <source>
        <dbReference type="ARBA" id="ARBA00004496"/>
    </source>
</evidence>
<evidence type="ECO:0000256" key="7">
    <source>
        <dbReference type="ARBA" id="ARBA00022588"/>
    </source>
</evidence>
<evidence type="ECO:0000256" key="1">
    <source>
        <dbReference type="ARBA" id="ARBA00004123"/>
    </source>
</evidence>
<keyword evidence="14" id="KW-1185">Reference proteome</keyword>
<evidence type="ECO:0000256" key="2">
    <source>
        <dbReference type="ARBA" id="ARBA00004173"/>
    </source>
</evidence>
<evidence type="ECO:0000256" key="11">
    <source>
        <dbReference type="ARBA" id="ARBA00023242"/>
    </source>
</evidence>
<reference evidence="13 14" key="1">
    <citation type="submission" date="2018-11" db="EMBL/GenBank/DDBJ databases">
        <authorList>
            <consortium name="Pathogen Informatics"/>
        </authorList>
    </citation>
    <scope>NUCLEOTIDE SEQUENCE [LARGE SCALE GENOMIC DNA]</scope>
</reference>
<evidence type="ECO:0000313" key="13">
    <source>
        <dbReference type="EMBL" id="VDO22372.1"/>
    </source>
</evidence>
<dbReference type="GO" id="GO:0005634">
    <property type="term" value="C:nucleus"/>
    <property type="evidence" value="ECO:0007669"/>
    <property type="project" value="UniProtKB-SubCell"/>
</dbReference>
<dbReference type="SMART" id="SM01284">
    <property type="entry name" value="ECSIT_Cterm"/>
    <property type="match status" value="1"/>
</dbReference>
<comment type="similarity">
    <text evidence="4">Belongs to the ECSIT family.</text>
</comment>
<dbReference type="OrthoDB" id="10064298at2759"/>
<keyword evidence="8" id="KW-0391">Immunity</keyword>
<keyword evidence="7" id="KW-0399">Innate immunity</keyword>
<dbReference type="Pfam" id="PF06239">
    <property type="entry name" value="ECSIT_N"/>
    <property type="match status" value="1"/>
</dbReference>
<evidence type="ECO:0000313" key="14">
    <source>
        <dbReference type="Proteomes" id="UP000050761"/>
    </source>
</evidence>
<evidence type="ECO:0000256" key="8">
    <source>
        <dbReference type="ARBA" id="ARBA00022859"/>
    </source>
</evidence>
<dbReference type="InterPro" id="IPR046448">
    <property type="entry name" value="ECSIT_N"/>
</dbReference>
<dbReference type="GO" id="GO:0045087">
    <property type="term" value="P:innate immune response"/>
    <property type="evidence" value="ECO:0007669"/>
    <property type="project" value="UniProtKB-KW"/>
</dbReference>
<dbReference type="GO" id="GO:0007178">
    <property type="term" value="P:cell surface receptor protein serine/threonine kinase signaling pathway"/>
    <property type="evidence" value="ECO:0007669"/>
    <property type="project" value="TreeGrafter"/>
</dbReference>
<dbReference type="Pfam" id="PF14784">
    <property type="entry name" value="ECSIT_C"/>
    <property type="match status" value="1"/>
</dbReference>
<evidence type="ECO:0000256" key="4">
    <source>
        <dbReference type="ARBA" id="ARBA00007674"/>
    </source>
</evidence>
<evidence type="ECO:0000313" key="15">
    <source>
        <dbReference type="WBParaSite" id="HPBE_0000196201-mRNA-1"/>
    </source>
</evidence>
<protein>
    <recommendedName>
        <fullName evidence="5">Evolutionarily conserved signaling intermediate in Toll pathway, mitochondrial</fullName>
    </recommendedName>
</protein>
<feature type="domain" description="ECSIT C-terminal" evidence="12">
    <location>
        <begin position="208"/>
        <end position="325"/>
    </location>
</feature>
<evidence type="ECO:0000256" key="5">
    <source>
        <dbReference type="ARBA" id="ARBA00019998"/>
    </source>
</evidence>
<accession>A0A3P7WY44</accession>
<comment type="subcellular location">
    <subcellularLocation>
        <location evidence="3">Cytoplasm</location>
    </subcellularLocation>
    <subcellularLocation>
        <location evidence="2">Mitochondrion</location>
    </subcellularLocation>
    <subcellularLocation>
        <location evidence="1">Nucleus</location>
    </subcellularLocation>
</comment>
<name>A0A183F720_HELPZ</name>
<keyword evidence="11" id="KW-0539">Nucleus</keyword>
<evidence type="ECO:0000256" key="6">
    <source>
        <dbReference type="ARBA" id="ARBA00022490"/>
    </source>
</evidence>
<dbReference type="EMBL" id="UZAH01002543">
    <property type="protein sequence ID" value="VDO22372.1"/>
    <property type="molecule type" value="Genomic_DNA"/>
</dbReference>
<evidence type="ECO:0000256" key="9">
    <source>
        <dbReference type="ARBA" id="ARBA00022946"/>
    </source>
</evidence>
<dbReference type="InterPro" id="IPR010418">
    <property type="entry name" value="ECSIT"/>
</dbReference>
<evidence type="ECO:0000259" key="12">
    <source>
        <dbReference type="SMART" id="SM01284"/>
    </source>
</evidence>
<keyword evidence="9" id="KW-0809">Transit peptide</keyword>
<evidence type="ECO:0000256" key="10">
    <source>
        <dbReference type="ARBA" id="ARBA00023128"/>
    </source>
</evidence>
<dbReference type="InterPro" id="IPR029342">
    <property type="entry name" value="ECIST_C"/>
</dbReference>
<reference evidence="15" key="2">
    <citation type="submission" date="2019-09" db="UniProtKB">
        <authorList>
            <consortium name="WormBaseParasite"/>
        </authorList>
    </citation>
    <scope>IDENTIFICATION</scope>
</reference>
<dbReference type="Proteomes" id="UP000050761">
    <property type="component" value="Unassembled WGS sequence"/>
</dbReference>
<dbReference type="AlphaFoldDB" id="A0A183F720"/>
<organism evidence="14 15">
    <name type="scientific">Heligmosomoides polygyrus</name>
    <name type="common">Parasitic roundworm</name>
    <dbReference type="NCBI Taxonomy" id="6339"/>
    <lineage>
        <taxon>Eukaryota</taxon>
        <taxon>Metazoa</taxon>
        <taxon>Ecdysozoa</taxon>
        <taxon>Nematoda</taxon>
        <taxon>Chromadorea</taxon>
        <taxon>Rhabditida</taxon>
        <taxon>Rhabditina</taxon>
        <taxon>Rhabditomorpha</taxon>
        <taxon>Strongyloidea</taxon>
        <taxon>Heligmosomidae</taxon>
        <taxon>Heligmosomoides</taxon>
    </lineage>
</organism>
<sequence length="335" mass="39093">MVARCKGVARLLLELSHRVPQHCSSARASSSAEPKTEERSLVHVEHHFQSVPRPKRNKETFMAAVSAFRENKPRGHVEFINTALKYIKDYGIHKDLDVYKALLNIFPKGKMIPQNTFQRIFLHYPMQQNCCVKVLDEMEWHGVHPDKEIHDIVVNAFGEWNFATRKVKRMLYWMPKLRYSNKYLDRRNVEGKSLTPAELAGVALKMMCPDPGTAISLTRVFIDGPHNVYVMEHPVEYVVMSCDPVHAPVDEFKHEELEEDFSQWFTEWKNERYERKRSVHEQKHETILALGAMHRTDNKTATLWLERLQEDNPSLSRLKPRLRLDKGVEPVAECL</sequence>
<accession>A0A183F720</accession>
<gene>
    <name evidence="13" type="ORF">HPBE_LOCUS1963</name>
</gene>
<proteinExistence type="inferred from homology"/>
<dbReference type="PANTHER" id="PTHR13113">
    <property type="entry name" value="ECSIT EVOLUTIONARILY CONSERVED SIGNALING INTERMEDIATE IN TOLL PATHWAYS"/>
    <property type="match status" value="1"/>
</dbReference>
<keyword evidence="10" id="KW-0496">Mitochondrion</keyword>
<dbReference type="GO" id="GO:0005739">
    <property type="term" value="C:mitochondrion"/>
    <property type="evidence" value="ECO:0007669"/>
    <property type="project" value="UniProtKB-SubCell"/>
</dbReference>
<dbReference type="PANTHER" id="PTHR13113:SF1">
    <property type="entry name" value="EVOLUTIONARILY CONSERVED SIGNALING INTERMEDIATE IN TOLL PATHWAY, MITOCHONDRIAL"/>
    <property type="match status" value="1"/>
</dbReference>
<dbReference type="WBParaSite" id="HPBE_0000196201-mRNA-1">
    <property type="protein sequence ID" value="HPBE_0000196201-mRNA-1"/>
    <property type="gene ID" value="HPBE_0000196201"/>
</dbReference>
<keyword evidence="6" id="KW-0963">Cytoplasm</keyword>